<keyword evidence="6" id="KW-1185">Reference proteome</keyword>
<accession>A0A2S4PQ64</accession>
<keyword evidence="1" id="KW-0378">Hydrolase</keyword>
<dbReference type="EMBL" id="PEDP01001139">
    <property type="protein sequence ID" value="POS84180.1"/>
    <property type="molecule type" value="Genomic_DNA"/>
</dbReference>
<keyword evidence="1" id="KW-0347">Helicase</keyword>
<dbReference type="GO" id="GO:0016887">
    <property type="term" value="F:ATP hydrolysis activity"/>
    <property type="evidence" value="ECO:0007669"/>
    <property type="project" value="RHEA"/>
</dbReference>
<comment type="caution">
    <text evidence="5">The sequence shown here is derived from an EMBL/GenBank/DDBJ whole genome shotgun (WGS) entry which is preliminary data.</text>
</comment>
<dbReference type="SUPFAM" id="SSF52540">
    <property type="entry name" value="P-loop containing nucleoside triphosphate hydrolases"/>
    <property type="match status" value="1"/>
</dbReference>
<dbReference type="GO" id="GO:0005524">
    <property type="term" value="F:ATP binding"/>
    <property type="evidence" value="ECO:0007669"/>
    <property type="project" value="UniProtKB-KW"/>
</dbReference>
<comment type="cofactor">
    <cofactor evidence="1">
        <name>Mg(2+)</name>
        <dbReference type="ChEBI" id="CHEBI:18420"/>
    </cofactor>
</comment>
<keyword evidence="1" id="KW-0547">Nucleotide-binding</keyword>
<dbReference type="EC" id="5.6.2.3" evidence="1"/>
<evidence type="ECO:0000313" key="5">
    <source>
        <dbReference type="EMBL" id="POS84180.1"/>
    </source>
</evidence>
<proteinExistence type="inferred from homology"/>
<dbReference type="InterPro" id="IPR027417">
    <property type="entry name" value="P-loop_NTPase"/>
</dbReference>
<feature type="domain" description="Helitron helicase-like" evidence="3">
    <location>
        <begin position="93"/>
        <end position="266"/>
    </location>
</feature>
<dbReference type="GO" id="GO:0000723">
    <property type="term" value="P:telomere maintenance"/>
    <property type="evidence" value="ECO:0007669"/>
    <property type="project" value="InterPro"/>
</dbReference>
<dbReference type="STRING" id="225359.A0A2S4PQ64"/>
<evidence type="ECO:0000313" key="6">
    <source>
        <dbReference type="Proteomes" id="UP000237438"/>
    </source>
</evidence>
<dbReference type="GO" id="GO:0006281">
    <property type="term" value="P:DNA repair"/>
    <property type="evidence" value="ECO:0007669"/>
    <property type="project" value="UniProtKB-KW"/>
</dbReference>
<comment type="catalytic activity">
    <reaction evidence="1">
        <text>ATP + H2O = ADP + phosphate + H(+)</text>
        <dbReference type="Rhea" id="RHEA:13065"/>
        <dbReference type="ChEBI" id="CHEBI:15377"/>
        <dbReference type="ChEBI" id="CHEBI:15378"/>
        <dbReference type="ChEBI" id="CHEBI:30616"/>
        <dbReference type="ChEBI" id="CHEBI:43474"/>
        <dbReference type="ChEBI" id="CHEBI:456216"/>
        <dbReference type="EC" id="5.6.2.3"/>
    </reaction>
</comment>
<evidence type="ECO:0000259" key="3">
    <source>
        <dbReference type="Pfam" id="PF14214"/>
    </source>
</evidence>
<dbReference type="InterPro" id="IPR025476">
    <property type="entry name" value="Helitron_helicase-like"/>
</dbReference>
<keyword evidence="1" id="KW-0067">ATP-binding</keyword>
<dbReference type="GO" id="GO:0043139">
    <property type="term" value="F:5'-3' DNA helicase activity"/>
    <property type="evidence" value="ECO:0007669"/>
    <property type="project" value="UniProtKB-EC"/>
</dbReference>
<evidence type="ECO:0000259" key="2">
    <source>
        <dbReference type="Pfam" id="PF05970"/>
    </source>
</evidence>
<keyword evidence="1" id="KW-0227">DNA damage</keyword>
<protein>
    <recommendedName>
        <fullName evidence="1">ATP-dependent DNA helicase</fullName>
        <ecNumber evidence="1">5.6.2.3</ecNumber>
    </recommendedName>
</protein>
<dbReference type="InterPro" id="IPR049163">
    <property type="entry name" value="Pif1-like_2B_dom"/>
</dbReference>
<reference evidence="5 6" key="1">
    <citation type="submission" date="2017-10" db="EMBL/GenBank/DDBJ databases">
        <title>Development of genomic resources for the powdery mildew, Erysiphe pulchra.</title>
        <authorList>
            <person name="Wadl P.A."/>
            <person name="Mack B.M."/>
            <person name="Moore G."/>
            <person name="Beltz S.B."/>
        </authorList>
    </citation>
    <scope>NUCLEOTIDE SEQUENCE [LARGE SCALE GENOMIC DNA]</scope>
    <source>
        <strain evidence="5">Cflorida</strain>
    </source>
</reference>
<dbReference type="Pfam" id="PF14214">
    <property type="entry name" value="Helitron_like_N"/>
    <property type="match status" value="1"/>
</dbReference>
<feature type="domain" description="DNA helicase Pif1-like DEAD-box helicase" evidence="2">
    <location>
        <begin position="581"/>
        <end position="660"/>
    </location>
</feature>
<feature type="non-terminal residue" evidence="5">
    <location>
        <position position="796"/>
    </location>
</feature>
<organism evidence="5 6">
    <name type="scientific">Erysiphe pulchra</name>
    <dbReference type="NCBI Taxonomy" id="225359"/>
    <lineage>
        <taxon>Eukaryota</taxon>
        <taxon>Fungi</taxon>
        <taxon>Dikarya</taxon>
        <taxon>Ascomycota</taxon>
        <taxon>Pezizomycotina</taxon>
        <taxon>Leotiomycetes</taxon>
        <taxon>Erysiphales</taxon>
        <taxon>Erysiphaceae</taxon>
        <taxon>Erysiphe</taxon>
    </lineage>
</organism>
<dbReference type="PANTHER" id="PTHR10492">
    <property type="match status" value="1"/>
</dbReference>
<dbReference type="InterPro" id="IPR010285">
    <property type="entry name" value="DNA_helicase_pif1-like_DEAD"/>
</dbReference>
<dbReference type="AlphaFoldDB" id="A0A2S4PQ64"/>
<dbReference type="PANTHER" id="PTHR10492:SF57">
    <property type="entry name" value="ATP-DEPENDENT DNA HELICASE"/>
    <property type="match status" value="1"/>
</dbReference>
<feature type="domain" description="DNA helicase Pif1-like 2B" evidence="4">
    <location>
        <begin position="756"/>
        <end position="796"/>
    </location>
</feature>
<dbReference type="OrthoDB" id="4332274at2759"/>
<evidence type="ECO:0000256" key="1">
    <source>
        <dbReference type="RuleBase" id="RU363044"/>
    </source>
</evidence>
<name>A0A2S4PQ64_9PEZI</name>
<keyword evidence="1" id="KW-0234">DNA repair</keyword>
<gene>
    <name evidence="5" type="ORF">EPUL_002662</name>
</gene>
<dbReference type="Pfam" id="PF21530">
    <property type="entry name" value="Pif1_2B_dom"/>
    <property type="match status" value="1"/>
</dbReference>
<keyword evidence="1" id="KW-0233">DNA recombination</keyword>
<dbReference type="Pfam" id="PF05970">
    <property type="entry name" value="PIF1"/>
    <property type="match status" value="1"/>
</dbReference>
<evidence type="ECO:0000259" key="4">
    <source>
        <dbReference type="Pfam" id="PF21530"/>
    </source>
</evidence>
<sequence length="796" mass="91110">MIDTSTVLRDDPEVDESNAVVSEKSFRDIVFYSRRENEEDRRIKTVHYSHPLYMALAYPLLFPHGETGWHWNLLLRFDSPPNRRNRITQQMWYRYVTFRLNGAFELFKYARRLAQRYWVDVYSVIERERLDWIRTHQKELRADMYKTVQDFLAVDSAEVTCNRQLVSSSDIGQRIILPSIHLGSDRHLLMLYQNSMAIMREFVKPSLFLTSTANPKWLEIVENLAEKSEKQQGILHDFRTHFGTFIGISGTIEYQKQGLPNAHLLLFLSAADSFLDPARIDDFISAKIPTEEEEPSGRLRALVEANMVHGPFGDINPNCHCMIIDKSGKRICLKGYSKKLLDVTVVSKSGYPRYRRRRGITVTKTVNGREIQLENEWIVPHSPFLLLKYGCHINVEVRQSSTPVQQLKVHLPDEHSVFFRKDAPLDSVEEAAERATSELLAFLKSNRSSELGKRLLYQDYPKFFEYDKKTKPHSWKKRKRGTAIGRLIFLNPCHGDVYYLRLLLTKILGPTKACAARNFLENDGEWDDCFAKASDIAIGSLLDKRAAAIRQKVGGLWFTSINRAFKNLGRGASAKNNDVIAVDKTLRDITNKKKEYFGGIPVVFGGKFAQVSALRSGIVENCIRCAGFWSQLTVLFLGENIRLATDQRNRRHAQWVRDFSYDLASRNVITLPQEISHHYDQDEELYNHAFPLAQLQDPQRPDNYFFERAILAAHHTSVCSANEAIPESIPGLVIDLHSVDSAIESGELGINELTVEYLASLIPPSLIPSHLKLKIGAPIMIMRNMYASEGLCNGSR</sequence>
<comment type="similarity">
    <text evidence="1">Belongs to the helicase family.</text>
</comment>
<dbReference type="Proteomes" id="UP000237438">
    <property type="component" value="Unassembled WGS sequence"/>
</dbReference>
<dbReference type="GO" id="GO:0006310">
    <property type="term" value="P:DNA recombination"/>
    <property type="evidence" value="ECO:0007669"/>
    <property type="project" value="UniProtKB-KW"/>
</dbReference>